<feature type="transmembrane region" description="Helical" evidence="1">
    <location>
        <begin position="89"/>
        <end position="109"/>
    </location>
</feature>
<organism evidence="2 3">
    <name type="scientific">Defluviitalea raffinosedens</name>
    <dbReference type="NCBI Taxonomy" id="1450156"/>
    <lineage>
        <taxon>Bacteria</taxon>
        <taxon>Bacillati</taxon>
        <taxon>Bacillota</taxon>
        <taxon>Clostridia</taxon>
        <taxon>Lachnospirales</taxon>
        <taxon>Defluviitaleaceae</taxon>
        <taxon>Defluviitalea</taxon>
    </lineage>
</organism>
<keyword evidence="1" id="KW-0472">Membrane</keyword>
<dbReference type="Pfam" id="PF12670">
    <property type="entry name" value="DUF3792"/>
    <property type="match status" value="1"/>
</dbReference>
<proteinExistence type="predicted"/>
<dbReference type="OrthoDB" id="2086722at2"/>
<feature type="transmembrane region" description="Helical" evidence="1">
    <location>
        <begin position="33"/>
        <end position="52"/>
    </location>
</feature>
<gene>
    <name evidence="2" type="ORF">GND95_07105</name>
</gene>
<sequence length="142" mass="15002">MVKSSHKPAQTMNKVNANKVNEWRMITLLKANIIAYMITAIAFIGSALLLTYTSLPESSIPAIAIVTTIISVLVAGYDTAKGAPSKGWLWGLSAGLVYAVILIIISSTVDQKFMVSRNTATFLIMAGAGGTLGGMIGINVKK</sequence>
<name>A0A7C8HF73_9FIRM</name>
<keyword evidence="1" id="KW-0812">Transmembrane</keyword>
<dbReference type="EMBL" id="WSLF01000005">
    <property type="protein sequence ID" value="KAE9634432.1"/>
    <property type="molecule type" value="Genomic_DNA"/>
</dbReference>
<dbReference type="RefSeq" id="WP_158740163.1">
    <property type="nucleotide sequence ID" value="NZ_JAFBEP010000002.1"/>
</dbReference>
<dbReference type="InterPro" id="IPR023804">
    <property type="entry name" value="DUF3792_TM"/>
</dbReference>
<feature type="transmembrane region" description="Helical" evidence="1">
    <location>
        <begin position="58"/>
        <end position="77"/>
    </location>
</feature>
<dbReference type="AlphaFoldDB" id="A0A7C8HF73"/>
<evidence type="ECO:0000313" key="3">
    <source>
        <dbReference type="Proteomes" id="UP000483018"/>
    </source>
</evidence>
<accession>A0A7C8HF73</accession>
<keyword evidence="1" id="KW-1133">Transmembrane helix</keyword>
<evidence type="ECO:0000256" key="1">
    <source>
        <dbReference type="SAM" id="Phobius"/>
    </source>
</evidence>
<reference evidence="2 3" key="1">
    <citation type="submission" date="2019-12" db="EMBL/GenBank/DDBJ databases">
        <title>Defluviitalea raffinosedens, isolated from a biogas fermenter, genome sequencing and characterization.</title>
        <authorList>
            <person name="Rettenmaier R."/>
            <person name="Schneider M."/>
            <person name="Neuhaus K."/>
            <person name="Liebl W."/>
            <person name="Zverlov V."/>
        </authorList>
    </citation>
    <scope>NUCLEOTIDE SEQUENCE [LARGE SCALE GENOMIC DNA]</scope>
    <source>
        <strain evidence="2 3">249c-K6</strain>
    </source>
</reference>
<protein>
    <submittedName>
        <fullName evidence="2">TIGR04086 family membrane protein</fullName>
    </submittedName>
</protein>
<dbReference type="NCBIfam" id="TIGR04086">
    <property type="entry name" value="TIGR04086_membr"/>
    <property type="match status" value="1"/>
</dbReference>
<keyword evidence="3" id="KW-1185">Reference proteome</keyword>
<feature type="transmembrane region" description="Helical" evidence="1">
    <location>
        <begin position="121"/>
        <end position="140"/>
    </location>
</feature>
<dbReference type="Proteomes" id="UP000483018">
    <property type="component" value="Unassembled WGS sequence"/>
</dbReference>
<comment type="caution">
    <text evidence="2">The sequence shown here is derived from an EMBL/GenBank/DDBJ whole genome shotgun (WGS) entry which is preliminary data.</text>
</comment>
<evidence type="ECO:0000313" key="2">
    <source>
        <dbReference type="EMBL" id="KAE9634432.1"/>
    </source>
</evidence>